<protein>
    <recommendedName>
        <fullName evidence="1">ZSWIM1/3 RNaseH-like domain-containing protein</fullName>
    </recommendedName>
</protein>
<sequence length="60" mass="7134">GQYVQHALIKAETQDNLKLVIESFQSYNPTWKNIIVFATDKAFHEKDVLLEMFRRLDNCY</sequence>
<dbReference type="InterPro" id="IPR048324">
    <property type="entry name" value="ZSWIM1-3_RNaseH-like"/>
</dbReference>
<dbReference type="AlphaFoldDB" id="A0A8T1UQU1"/>
<dbReference type="Proteomes" id="UP000688947">
    <property type="component" value="Unassembled WGS sequence"/>
</dbReference>
<feature type="domain" description="ZSWIM1/3 RNaseH-like" evidence="1">
    <location>
        <begin position="1"/>
        <end position="55"/>
    </location>
</feature>
<comment type="caution">
    <text evidence="2">The sequence shown here is derived from an EMBL/GenBank/DDBJ whole genome shotgun (WGS) entry which is preliminary data.</text>
</comment>
<evidence type="ECO:0000259" key="1">
    <source>
        <dbReference type="Pfam" id="PF21056"/>
    </source>
</evidence>
<proteinExistence type="predicted"/>
<evidence type="ECO:0000313" key="2">
    <source>
        <dbReference type="EMBL" id="KAG6965594.1"/>
    </source>
</evidence>
<dbReference type="Pfam" id="PF21056">
    <property type="entry name" value="ZSWIM1-3_RNaseH-like"/>
    <property type="match status" value="1"/>
</dbReference>
<dbReference type="OrthoDB" id="126746at2759"/>
<gene>
    <name evidence="2" type="ORF">JG687_00005346</name>
</gene>
<organism evidence="2 3">
    <name type="scientific">Phytophthora cactorum</name>
    <dbReference type="NCBI Taxonomy" id="29920"/>
    <lineage>
        <taxon>Eukaryota</taxon>
        <taxon>Sar</taxon>
        <taxon>Stramenopiles</taxon>
        <taxon>Oomycota</taxon>
        <taxon>Peronosporomycetes</taxon>
        <taxon>Peronosporales</taxon>
        <taxon>Peronosporaceae</taxon>
        <taxon>Phytophthora</taxon>
    </lineage>
</organism>
<evidence type="ECO:0000313" key="3">
    <source>
        <dbReference type="Proteomes" id="UP000688947"/>
    </source>
</evidence>
<accession>A0A8T1UQU1</accession>
<feature type="non-terminal residue" evidence="2">
    <location>
        <position position="1"/>
    </location>
</feature>
<reference evidence="2" key="1">
    <citation type="submission" date="2021-01" db="EMBL/GenBank/DDBJ databases">
        <title>Phytophthora aleatoria, a newly-described species from Pinus radiata is distinct from Phytophthora cactorum isolates based on comparative genomics.</title>
        <authorList>
            <person name="Mcdougal R."/>
            <person name="Panda P."/>
            <person name="Williams N."/>
            <person name="Studholme D.J."/>
        </authorList>
    </citation>
    <scope>NUCLEOTIDE SEQUENCE</scope>
    <source>
        <strain evidence="2">NZFS 3830</strain>
    </source>
</reference>
<feature type="non-terminal residue" evidence="2">
    <location>
        <position position="60"/>
    </location>
</feature>
<name>A0A8T1UQU1_9STRA</name>
<dbReference type="EMBL" id="JAENGZ010000200">
    <property type="protein sequence ID" value="KAG6965594.1"/>
    <property type="molecule type" value="Genomic_DNA"/>
</dbReference>